<dbReference type="InterPro" id="IPR011989">
    <property type="entry name" value="ARM-like"/>
</dbReference>
<dbReference type="RefSeq" id="XP_001312141.1">
    <property type="nucleotide sequence ID" value="XM_001312140.1"/>
</dbReference>
<accession>A2F796</accession>
<dbReference type="Gene3D" id="1.25.10.10">
    <property type="entry name" value="Leucine-rich Repeat Variant"/>
    <property type="match status" value="2"/>
</dbReference>
<feature type="domain" description="TOG" evidence="2">
    <location>
        <begin position="29"/>
        <end position="269"/>
    </location>
</feature>
<dbReference type="STRING" id="5722.A2F796"/>
<proteinExistence type="predicted"/>
<dbReference type="Pfam" id="PF12348">
    <property type="entry name" value="CLASP_N"/>
    <property type="match status" value="1"/>
</dbReference>
<dbReference type="InterPro" id="IPR016024">
    <property type="entry name" value="ARM-type_fold"/>
</dbReference>
<dbReference type="SMART" id="SM01349">
    <property type="entry name" value="TOG"/>
    <property type="match status" value="1"/>
</dbReference>
<dbReference type="GO" id="GO:0008017">
    <property type="term" value="F:microtubule binding"/>
    <property type="evidence" value="ECO:0000318"/>
    <property type="project" value="GO_Central"/>
</dbReference>
<dbReference type="PANTHER" id="PTHR21567:SF9">
    <property type="entry name" value="CLIP-ASSOCIATING PROTEIN"/>
    <property type="match status" value="1"/>
</dbReference>
<feature type="region of interest" description="Disordered" evidence="1">
    <location>
        <begin position="258"/>
        <end position="371"/>
    </location>
</feature>
<dbReference type="SUPFAM" id="SSF48371">
    <property type="entry name" value="ARM repeat"/>
    <property type="match status" value="1"/>
</dbReference>
<evidence type="ECO:0000259" key="2">
    <source>
        <dbReference type="SMART" id="SM01349"/>
    </source>
</evidence>
<dbReference type="GO" id="GO:0000226">
    <property type="term" value="P:microtubule cytoskeleton organization"/>
    <property type="evidence" value="ECO:0000318"/>
    <property type="project" value="GO_Central"/>
</dbReference>
<gene>
    <name evidence="3" type="ORF">TVAG_236560</name>
</gene>
<dbReference type="InterPro" id="IPR024395">
    <property type="entry name" value="CLASP_N_dom"/>
</dbReference>
<protein>
    <recommendedName>
        <fullName evidence="2">TOG domain-containing protein</fullName>
    </recommendedName>
</protein>
<dbReference type="GO" id="GO:0005819">
    <property type="term" value="C:spindle"/>
    <property type="evidence" value="ECO:0007669"/>
    <property type="project" value="UniProtKB-ARBA"/>
</dbReference>
<feature type="compositionally biased region" description="Basic and acidic residues" evidence="1">
    <location>
        <begin position="278"/>
        <end position="287"/>
    </location>
</feature>
<name>A2F796_TRIV3</name>
<dbReference type="SMR" id="A2F796"/>
<dbReference type="InterPro" id="IPR034085">
    <property type="entry name" value="TOG"/>
</dbReference>
<sequence length="821" mass="92429">MRGVPSTRKPTASEIAQQTKEMFDNVGLDIPPNEVKSDEQAAELTKHLVSMIQSSSEWDDIIAAETQAMSFINGGALKFDSFKKGIPDLYLGLTYGATNSRSALVKTSCLLISLLARELGSDFDTMGDYITPLSKQLANGTQFIADCAKNTILTISKFCPGRKTFQNILSFCSSKGSQQKLVASMCLNNIMQNWPAESLGTNWPRFYNCLAKFLEDASPFVRQYARKTARSIKTCSKQRSVEFFSRLDSKMKKKILEENDDGVYKPRTQTKQTPVKIVTEDPIEKPQKPPKVIKTQRPPQKQDFSPRREPVERRRVSALAPKAPRSQQERPHSSIPVRSKKPEPPQPVEKQPQDNVLLDDDSEPEITPFEFNKPSQRNFYRLAAGKEMEYVTRIRDVIDRGATSEIINSMKDVSKDLVRCMLCDDSKLCVSSLAAVHDLIQIFPDNFDPHCTTIIHRCLQLCSSSNDPRVVSNAKIILDSVPPLMNCKTIISSCEKENPSLFLLSLILSCISNEKCNPFLTDVVVRTTALSIAVDSCDLSGDRSMELSRQVFKVIFEKCGPSALTEFEAKIYCDKRRLSSFKKICENDTQNILTAVDTSVNEYKSQIPDLTSYKNNFKDWCKAMEDFCNQFDNETWSTITSAFCLSKISDVISTNIQKTDIHPALFLIQRLLSSRGTSSYSSFLYAVMLCKSDEKYRRTCENILSSIEFGVKTIHLLSSLQPLIRESNKIVSNNSIVYQRKVIRSTTALEFKEISSDVVCSLCDIIDFEVDCDRSRRVLCAEALADIALLEGQCFYKETRYISLAQTSKGLVEIAIASRKT</sequence>
<reference evidence="3" key="1">
    <citation type="submission" date="2006-10" db="EMBL/GenBank/DDBJ databases">
        <authorList>
            <person name="Amadeo P."/>
            <person name="Zhao Q."/>
            <person name="Wortman J."/>
            <person name="Fraser-Liggett C."/>
            <person name="Carlton J."/>
        </authorList>
    </citation>
    <scope>NUCLEOTIDE SEQUENCE</scope>
    <source>
        <strain evidence="3">G3</strain>
    </source>
</reference>
<dbReference type="InParanoid" id="A2F796"/>
<keyword evidence="4" id="KW-1185">Reference proteome</keyword>
<dbReference type="VEuPathDB" id="TrichDB:TVAGG3_0002900"/>
<evidence type="ECO:0000256" key="1">
    <source>
        <dbReference type="SAM" id="MobiDB-lite"/>
    </source>
</evidence>
<reference evidence="3" key="2">
    <citation type="journal article" date="2007" name="Science">
        <title>Draft genome sequence of the sexually transmitted pathogen Trichomonas vaginalis.</title>
        <authorList>
            <person name="Carlton J.M."/>
            <person name="Hirt R.P."/>
            <person name="Silva J.C."/>
            <person name="Delcher A.L."/>
            <person name="Schatz M."/>
            <person name="Zhao Q."/>
            <person name="Wortman J.R."/>
            <person name="Bidwell S.L."/>
            <person name="Alsmark U.C.M."/>
            <person name="Besteiro S."/>
            <person name="Sicheritz-Ponten T."/>
            <person name="Noel C.J."/>
            <person name="Dacks J.B."/>
            <person name="Foster P.G."/>
            <person name="Simillion C."/>
            <person name="Van de Peer Y."/>
            <person name="Miranda-Saavedra D."/>
            <person name="Barton G.J."/>
            <person name="Westrop G.D."/>
            <person name="Mueller S."/>
            <person name="Dessi D."/>
            <person name="Fiori P.L."/>
            <person name="Ren Q."/>
            <person name="Paulsen I."/>
            <person name="Zhang H."/>
            <person name="Bastida-Corcuera F.D."/>
            <person name="Simoes-Barbosa A."/>
            <person name="Brown M.T."/>
            <person name="Hayes R.D."/>
            <person name="Mukherjee M."/>
            <person name="Okumura C.Y."/>
            <person name="Schneider R."/>
            <person name="Smith A.J."/>
            <person name="Vanacova S."/>
            <person name="Villalvazo M."/>
            <person name="Haas B.J."/>
            <person name="Pertea M."/>
            <person name="Feldblyum T.V."/>
            <person name="Utterback T.R."/>
            <person name="Shu C.L."/>
            <person name="Osoegawa K."/>
            <person name="de Jong P.J."/>
            <person name="Hrdy I."/>
            <person name="Horvathova L."/>
            <person name="Zubacova Z."/>
            <person name="Dolezal P."/>
            <person name="Malik S.B."/>
            <person name="Logsdon J.M. Jr."/>
            <person name="Henze K."/>
            <person name="Gupta A."/>
            <person name="Wang C.C."/>
            <person name="Dunne R.L."/>
            <person name="Upcroft J.A."/>
            <person name="Upcroft P."/>
            <person name="White O."/>
            <person name="Salzberg S.L."/>
            <person name="Tang P."/>
            <person name="Chiu C.-H."/>
            <person name="Lee Y.-S."/>
            <person name="Embley T.M."/>
            <person name="Coombs G.H."/>
            <person name="Mottram J.C."/>
            <person name="Tachezy J."/>
            <person name="Fraser-Liggett C.M."/>
            <person name="Johnson P.J."/>
        </authorList>
    </citation>
    <scope>NUCLEOTIDE SEQUENCE [LARGE SCALE GENOMIC DNA]</scope>
    <source>
        <strain evidence="3">G3</strain>
    </source>
</reference>
<dbReference type="GO" id="GO:0000278">
    <property type="term" value="P:mitotic cell cycle"/>
    <property type="evidence" value="ECO:0007669"/>
    <property type="project" value="UniProtKB-ARBA"/>
</dbReference>
<dbReference type="EMBL" id="DS113645">
    <property type="protein sequence ID" value="EAX99211.1"/>
    <property type="molecule type" value="Genomic_DNA"/>
</dbReference>
<dbReference type="PANTHER" id="PTHR21567">
    <property type="entry name" value="CLASP"/>
    <property type="match status" value="1"/>
</dbReference>
<dbReference type="VEuPathDB" id="TrichDB:TVAG_236560"/>
<organism evidence="3 4">
    <name type="scientific">Trichomonas vaginalis (strain ATCC PRA-98 / G3)</name>
    <dbReference type="NCBI Taxonomy" id="412133"/>
    <lineage>
        <taxon>Eukaryota</taxon>
        <taxon>Metamonada</taxon>
        <taxon>Parabasalia</taxon>
        <taxon>Trichomonadida</taxon>
        <taxon>Trichomonadidae</taxon>
        <taxon>Trichomonas</taxon>
    </lineage>
</organism>
<dbReference type="Proteomes" id="UP000001542">
    <property type="component" value="Unassembled WGS sequence"/>
</dbReference>
<dbReference type="GO" id="GO:0005881">
    <property type="term" value="C:cytoplasmic microtubule"/>
    <property type="evidence" value="ECO:0000318"/>
    <property type="project" value="GO_Central"/>
</dbReference>
<dbReference type="KEGG" id="tva:4757016"/>
<evidence type="ECO:0000313" key="3">
    <source>
        <dbReference type="EMBL" id="EAX99211.1"/>
    </source>
</evidence>
<feature type="compositionally biased region" description="Basic and acidic residues" evidence="1">
    <location>
        <begin position="304"/>
        <end position="315"/>
    </location>
</feature>
<dbReference type="OrthoDB" id="46159at2759"/>
<evidence type="ECO:0000313" key="4">
    <source>
        <dbReference type="Proteomes" id="UP000001542"/>
    </source>
</evidence>
<dbReference type="AlphaFoldDB" id="A2F796"/>